<feature type="transmembrane region" description="Helical" evidence="4">
    <location>
        <begin position="48"/>
        <end position="69"/>
    </location>
</feature>
<keyword evidence="1 4" id="KW-0812">Transmembrane</keyword>
<feature type="transmembrane region" description="Helical" evidence="4">
    <location>
        <begin position="245"/>
        <end position="266"/>
    </location>
</feature>
<organism evidence="6 7">
    <name type="scientific">Sutterella massiliensis</name>
    <dbReference type="NCBI Taxonomy" id="1816689"/>
    <lineage>
        <taxon>Bacteria</taxon>
        <taxon>Pseudomonadati</taxon>
        <taxon>Pseudomonadota</taxon>
        <taxon>Betaproteobacteria</taxon>
        <taxon>Burkholderiales</taxon>
        <taxon>Sutterellaceae</taxon>
        <taxon>Sutterella</taxon>
    </lineage>
</organism>
<dbReference type="PANTHER" id="PTHR23531:SF1">
    <property type="entry name" value="QUINOLENE RESISTANCE PROTEIN NORA"/>
    <property type="match status" value="1"/>
</dbReference>
<feature type="transmembrane region" description="Helical" evidence="4">
    <location>
        <begin position="368"/>
        <end position="386"/>
    </location>
</feature>
<feature type="domain" description="Major facilitator superfamily (MFS) profile" evidence="5">
    <location>
        <begin position="18"/>
        <end position="391"/>
    </location>
</feature>
<feature type="transmembrane region" description="Helical" evidence="4">
    <location>
        <begin position="341"/>
        <end position="362"/>
    </location>
</feature>
<dbReference type="CDD" id="cd17489">
    <property type="entry name" value="MFS_YfcJ_like"/>
    <property type="match status" value="1"/>
</dbReference>
<evidence type="ECO:0000313" key="6">
    <source>
        <dbReference type="EMBL" id="MBM6704434.1"/>
    </source>
</evidence>
<dbReference type="PANTHER" id="PTHR23531">
    <property type="entry name" value="QUINOLENE RESISTANCE PROTEIN NORA"/>
    <property type="match status" value="1"/>
</dbReference>
<dbReference type="InterPro" id="IPR052714">
    <property type="entry name" value="MFS_Exporter"/>
</dbReference>
<proteinExistence type="predicted"/>
<feature type="transmembrane region" description="Helical" evidence="4">
    <location>
        <begin position="215"/>
        <end position="239"/>
    </location>
</feature>
<feature type="transmembrane region" description="Helical" evidence="4">
    <location>
        <begin position="173"/>
        <end position="194"/>
    </location>
</feature>
<feature type="transmembrane region" description="Helical" evidence="4">
    <location>
        <begin position="14"/>
        <end position="36"/>
    </location>
</feature>
<keyword evidence="7" id="KW-1185">Reference proteome</keyword>
<reference evidence="6 7" key="1">
    <citation type="journal article" date="2021" name="Sci. Rep.">
        <title>The distribution of antibiotic resistance genes in chicken gut microbiota commensals.</title>
        <authorList>
            <person name="Juricova H."/>
            <person name="Matiasovicova J."/>
            <person name="Kubasova T."/>
            <person name="Cejkova D."/>
            <person name="Rychlik I."/>
        </authorList>
    </citation>
    <scope>NUCLEOTIDE SEQUENCE [LARGE SCALE GENOMIC DNA]</scope>
    <source>
        <strain evidence="6 7">An829</strain>
    </source>
</reference>
<dbReference type="Pfam" id="PF07690">
    <property type="entry name" value="MFS_1"/>
    <property type="match status" value="2"/>
</dbReference>
<dbReference type="PRINTS" id="PR00173">
    <property type="entry name" value="EDTRNSPORT"/>
</dbReference>
<name>A0ABS2DSZ8_9BURK</name>
<dbReference type="InterPro" id="IPR036259">
    <property type="entry name" value="MFS_trans_sf"/>
</dbReference>
<evidence type="ECO:0000256" key="4">
    <source>
        <dbReference type="SAM" id="Phobius"/>
    </source>
</evidence>
<comment type="caution">
    <text evidence="6">The sequence shown here is derived from an EMBL/GenBank/DDBJ whole genome shotgun (WGS) entry which is preliminary data.</text>
</comment>
<dbReference type="SUPFAM" id="SSF103473">
    <property type="entry name" value="MFS general substrate transporter"/>
    <property type="match status" value="1"/>
</dbReference>
<protein>
    <submittedName>
        <fullName evidence="6">MFS transporter</fullName>
    </submittedName>
</protein>
<feature type="transmembrane region" description="Helical" evidence="4">
    <location>
        <begin position="144"/>
        <end position="167"/>
    </location>
</feature>
<dbReference type="EMBL" id="JACJJC010000012">
    <property type="protein sequence ID" value="MBM6704434.1"/>
    <property type="molecule type" value="Genomic_DNA"/>
</dbReference>
<dbReference type="Proteomes" id="UP000715095">
    <property type="component" value="Unassembled WGS sequence"/>
</dbReference>
<dbReference type="Gene3D" id="1.20.1250.20">
    <property type="entry name" value="MFS general substrate transporter like domains"/>
    <property type="match status" value="2"/>
</dbReference>
<evidence type="ECO:0000259" key="5">
    <source>
        <dbReference type="PROSITE" id="PS50850"/>
    </source>
</evidence>
<feature type="transmembrane region" description="Helical" evidence="4">
    <location>
        <begin position="278"/>
        <end position="297"/>
    </location>
</feature>
<keyword evidence="3 4" id="KW-0472">Membrane</keyword>
<accession>A0ABS2DSZ8</accession>
<dbReference type="InterPro" id="IPR011701">
    <property type="entry name" value="MFS"/>
</dbReference>
<dbReference type="PROSITE" id="PS50850">
    <property type="entry name" value="MFS"/>
    <property type="match status" value="1"/>
</dbReference>
<dbReference type="InterPro" id="IPR020846">
    <property type="entry name" value="MFS_dom"/>
</dbReference>
<feature type="transmembrane region" description="Helical" evidence="4">
    <location>
        <begin position="81"/>
        <end position="102"/>
    </location>
</feature>
<evidence type="ECO:0000256" key="1">
    <source>
        <dbReference type="ARBA" id="ARBA00022692"/>
    </source>
</evidence>
<gene>
    <name evidence="6" type="ORF">H6A60_08070</name>
</gene>
<sequence>MPPLFARNAALEAIFSKTFVAISLINMLGLAGYYAIFVVSTRYLSEVFHASTGTAGLATGIIVIGCLVGRFFTGSIVHRAGYLRVLTCGVLLYLITNASYFFADSLALIFLVRFVSGIAVGMIGTVTGTIVALIVPAQYHGRGIAYFSMSTALALCFGPFIGIALLGSLGYKGIFAIGTGLACLSLALLPLVRVAAQRKHVPHKLTLADFIEPKLIPFSLLVCVTCLAWGNIQAFMGAYAEHFDVVAAASLFFLIYAIAILVSRPWSGKIYDAHGPAVILYPAYVLLTIGLAILWLWPSSITVLAAGALAGLGFGNFQSVAQVSAISMVERERYAQATSTFYIFFDLGLGLAPYLAGTFAPILGYDGIFGANALIVLLCLGWYAVLERTGRLSKRPARGQAVDFSKTKAD</sequence>
<feature type="transmembrane region" description="Helical" evidence="4">
    <location>
        <begin position="303"/>
        <end position="329"/>
    </location>
</feature>
<evidence type="ECO:0000256" key="2">
    <source>
        <dbReference type="ARBA" id="ARBA00022989"/>
    </source>
</evidence>
<feature type="transmembrane region" description="Helical" evidence="4">
    <location>
        <begin position="108"/>
        <end position="135"/>
    </location>
</feature>
<evidence type="ECO:0000256" key="3">
    <source>
        <dbReference type="ARBA" id="ARBA00023136"/>
    </source>
</evidence>
<evidence type="ECO:0000313" key="7">
    <source>
        <dbReference type="Proteomes" id="UP000715095"/>
    </source>
</evidence>
<dbReference type="RefSeq" id="WP_205103235.1">
    <property type="nucleotide sequence ID" value="NZ_JACJJC010000012.1"/>
</dbReference>
<keyword evidence="2 4" id="KW-1133">Transmembrane helix</keyword>